<dbReference type="Gene3D" id="1.25.40.20">
    <property type="entry name" value="Ankyrin repeat-containing domain"/>
    <property type="match status" value="3"/>
</dbReference>
<dbReference type="InterPro" id="IPR051070">
    <property type="entry name" value="NF-kappa-B_inhibitor"/>
</dbReference>
<reference evidence="4" key="1">
    <citation type="journal article" date="2021" name="Sci. Adv.">
        <title>The American lobster genome reveals insights on longevity, neural, and immune adaptations.</title>
        <authorList>
            <person name="Polinski J.M."/>
            <person name="Zimin A.V."/>
            <person name="Clark K.F."/>
            <person name="Kohn A.B."/>
            <person name="Sadowski N."/>
            <person name="Timp W."/>
            <person name="Ptitsyn A."/>
            <person name="Khanna P."/>
            <person name="Romanova D.Y."/>
            <person name="Williams P."/>
            <person name="Greenwood S.J."/>
            <person name="Moroz L.L."/>
            <person name="Walt D.R."/>
            <person name="Bodnar A.G."/>
        </authorList>
    </citation>
    <scope>NUCLEOTIDE SEQUENCE</scope>
    <source>
        <strain evidence="4">GMGI-L3</strain>
    </source>
</reference>
<dbReference type="SMART" id="SM00248">
    <property type="entry name" value="ANK"/>
    <property type="match status" value="4"/>
</dbReference>
<dbReference type="PANTHER" id="PTHR46680:SF3">
    <property type="entry name" value="NF-KAPPA-B INHIBITOR CACTUS"/>
    <property type="match status" value="1"/>
</dbReference>
<dbReference type="InterPro" id="IPR036770">
    <property type="entry name" value="Ankyrin_rpt-contain_sf"/>
</dbReference>
<evidence type="ECO:0000256" key="3">
    <source>
        <dbReference type="PROSITE-ProRule" id="PRU00023"/>
    </source>
</evidence>
<evidence type="ECO:0000256" key="1">
    <source>
        <dbReference type="ARBA" id="ARBA00022737"/>
    </source>
</evidence>
<dbReference type="PROSITE" id="PS50297">
    <property type="entry name" value="ANK_REP_REGION"/>
    <property type="match status" value="2"/>
</dbReference>
<keyword evidence="1" id="KW-0677">Repeat</keyword>
<accession>A0A8J5K5P9</accession>
<sequence>MQGGGSPGGDVEDHYVQEMLVAVQTGDEEKLRLTEATPSKAGVNHVYPHPVSATALHVATQNESVELVRVLLQAAADPNARDLQSGRKYCPIHYATNNGNIEILQALLKAGADPNAKEGEYADIPPHLGYSLKTNEDNFKACLDALLSCNKIKVDTVDSKKSSPLFMAATKSWEYMTRQMILKGANVDAAVGRKTARDVINKNLPCLLDTIDFSVIEKPQRYFSEELYDALVNHDLDLFREILDEINSSEEKSKASILEEDHGEYTLLQYACDKGLPDFVEELLKNGANPSRKDDTNNNTPILYIPEMDITR</sequence>
<keyword evidence="2 3" id="KW-0040">ANK repeat</keyword>
<dbReference type="Pfam" id="PF12796">
    <property type="entry name" value="Ank_2"/>
    <property type="match status" value="1"/>
</dbReference>
<evidence type="ECO:0000313" key="5">
    <source>
        <dbReference type="Proteomes" id="UP000747542"/>
    </source>
</evidence>
<feature type="repeat" description="ANK" evidence="3">
    <location>
        <begin position="87"/>
        <end position="119"/>
    </location>
</feature>
<name>A0A8J5K5P9_HOMAM</name>
<dbReference type="AlphaFoldDB" id="A0A8J5K5P9"/>
<feature type="repeat" description="ANK" evidence="3">
    <location>
        <begin position="51"/>
        <end position="83"/>
    </location>
</feature>
<organism evidence="4 5">
    <name type="scientific">Homarus americanus</name>
    <name type="common">American lobster</name>
    <dbReference type="NCBI Taxonomy" id="6706"/>
    <lineage>
        <taxon>Eukaryota</taxon>
        <taxon>Metazoa</taxon>
        <taxon>Ecdysozoa</taxon>
        <taxon>Arthropoda</taxon>
        <taxon>Crustacea</taxon>
        <taxon>Multicrustacea</taxon>
        <taxon>Malacostraca</taxon>
        <taxon>Eumalacostraca</taxon>
        <taxon>Eucarida</taxon>
        <taxon>Decapoda</taxon>
        <taxon>Pleocyemata</taxon>
        <taxon>Astacidea</taxon>
        <taxon>Nephropoidea</taxon>
        <taxon>Nephropidae</taxon>
        <taxon>Homarus</taxon>
    </lineage>
</organism>
<dbReference type="PANTHER" id="PTHR46680">
    <property type="entry name" value="NF-KAPPA-B INHIBITOR ALPHA"/>
    <property type="match status" value="1"/>
</dbReference>
<keyword evidence="5" id="KW-1185">Reference proteome</keyword>
<dbReference type="PROSITE" id="PS50088">
    <property type="entry name" value="ANK_REPEAT"/>
    <property type="match status" value="3"/>
</dbReference>
<comment type="caution">
    <text evidence="4">The sequence shown here is derived from an EMBL/GenBank/DDBJ whole genome shotgun (WGS) entry which is preliminary data.</text>
</comment>
<evidence type="ECO:0000313" key="4">
    <source>
        <dbReference type="EMBL" id="KAG7167083.1"/>
    </source>
</evidence>
<dbReference type="SUPFAM" id="SSF48403">
    <property type="entry name" value="Ankyrin repeat"/>
    <property type="match status" value="1"/>
</dbReference>
<gene>
    <name evidence="4" type="primary">Tnks1-L1</name>
    <name evidence="4" type="ORF">Hamer_G005414</name>
</gene>
<dbReference type="InterPro" id="IPR002110">
    <property type="entry name" value="Ankyrin_rpt"/>
</dbReference>
<dbReference type="EMBL" id="JAHLQT010021845">
    <property type="protein sequence ID" value="KAG7167083.1"/>
    <property type="molecule type" value="Genomic_DNA"/>
</dbReference>
<dbReference type="PRINTS" id="PR01415">
    <property type="entry name" value="ANKYRIN"/>
</dbReference>
<dbReference type="GO" id="GO:0051059">
    <property type="term" value="F:NF-kappaB binding"/>
    <property type="evidence" value="ECO:0007669"/>
    <property type="project" value="TreeGrafter"/>
</dbReference>
<dbReference type="Proteomes" id="UP000747542">
    <property type="component" value="Unassembled WGS sequence"/>
</dbReference>
<dbReference type="Pfam" id="PF00023">
    <property type="entry name" value="Ank"/>
    <property type="match status" value="1"/>
</dbReference>
<feature type="repeat" description="ANK" evidence="3">
    <location>
        <begin position="263"/>
        <end position="295"/>
    </location>
</feature>
<protein>
    <submittedName>
        <fullName evidence="4">Poly [ADP-ribose] polymerase tankyrase-1-like 1</fullName>
    </submittedName>
</protein>
<dbReference type="GO" id="GO:0005829">
    <property type="term" value="C:cytosol"/>
    <property type="evidence" value="ECO:0007669"/>
    <property type="project" value="TreeGrafter"/>
</dbReference>
<dbReference type="GO" id="GO:0071356">
    <property type="term" value="P:cellular response to tumor necrosis factor"/>
    <property type="evidence" value="ECO:0007669"/>
    <property type="project" value="TreeGrafter"/>
</dbReference>
<evidence type="ECO:0000256" key="2">
    <source>
        <dbReference type="ARBA" id="ARBA00023043"/>
    </source>
</evidence>
<proteinExistence type="predicted"/>